<name>A0A086Z1E7_9BIFI</name>
<feature type="transmembrane region" description="Helical" evidence="8">
    <location>
        <begin position="136"/>
        <end position="155"/>
    </location>
</feature>
<evidence type="ECO:0000256" key="3">
    <source>
        <dbReference type="ARBA" id="ARBA00022475"/>
    </source>
</evidence>
<keyword evidence="10" id="KW-0808">Transferase</keyword>
<sequence length="769" mass="84952">MLEKPAAISDQSEMGDAERELTGATVDGGLGDRGTRTPSGRQSRHRSRVGFLLRGSMALPTWAYALLFVVFDALAVAMLQWGVTLESSRVALSNPLIGFWGFVSAMWTDRRFVFVLNLLAIGLVYLALLFLTNRFWAATPILLVASALIAVIEHFKVVSRYETVLPSDLDFLHADAGNIVTFLPAGSLWTIVSTVIVIALVVLVCILLGRADRWKGRVVTCGNKRLGASLRLAGVLAPVLVLALFMSAVGTYGSWANSFARWMGDQPSMWDSVYDSQRNGTFVSFSRQLNPKVMDRPADYSEATMKSLSRRYAKDAAAINADRSAYMNESTVVYILSESFSDPTRVPGLQVNMDPMPKIRSIKRNTTSGYMLSSGYGGGTANMEFMALSGLSMANFDPSLTSPYQQVVPDLKWMPTVNQAWGAPENSQAFHPYEPSMYSRAQNYKTFGFSRFYSLAGPDVIDHQDKIDRSQYVSDKSAYDSALEEMRSAKSDQFVEVITMQNHMPYNDWYNGNTFQVSAADGALPLGDDEANSIRTYAKGVNLTDHATRSFLYSIDQLKKPVTVVFYGDHLPGIYNTAGADQSNSLALHLTDYFIWSNQASPARDVNLSDSQYTSPNFFATQAAEHMDAKVSPYQAFLTRLRGKVSAMEPPVVNQVQGWERIPEGQTIYLDAQGKPMDARGFDESTKQLLHDYQLIQYDIMVGKQYLKGTGFMTTPTRAGDEAVARKAQQQAQKRAQQLAQQLARQQEGAAKPQSAEQEAQPPAAKSAQ</sequence>
<keyword evidence="5 8" id="KW-1133">Transmembrane helix</keyword>
<dbReference type="EMBL" id="JGYK01000001">
    <property type="protein sequence ID" value="KFI40347.1"/>
    <property type="molecule type" value="Genomic_DNA"/>
</dbReference>
<evidence type="ECO:0000256" key="6">
    <source>
        <dbReference type="ARBA" id="ARBA00023136"/>
    </source>
</evidence>
<evidence type="ECO:0000313" key="11">
    <source>
        <dbReference type="Proteomes" id="UP000029015"/>
    </source>
</evidence>
<gene>
    <name evidence="10" type="ORF">BACT_1049</name>
</gene>
<dbReference type="Pfam" id="PF00884">
    <property type="entry name" value="Sulfatase"/>
    <property type="match status" value="1"/>
</dbReference>
<evidence type="ECO:0000313" key="10">
    <source>
        <dbReference type="EMBL" id="KFI40347.1"/>
    </source>
</evidence>
<accession>A0A086Z1E7</accession>
<dbReference type="CDD" id="cd16015">
    <property type="entry name" value="LTA_synthase"/>
    <property type="match status" value="1"/>
</dbReference>
<dbReference type="RefSeq" id="WP_420796589.1">
    <property type="nucleotide sequence ID" value="NZ_JGYK01000001.1"/>
</dbReference>
<evidence type="ECO:0000256" key="2">
    <source>
        <dbReference type="ARBA" id="ARBA00004936"/>
    </source>
</evidence>
<feature type="region of interest" description="Disordered" evidence="7">
    <location>
        <begin position="23"/>
        <end position="43"/>
    </location>
</feature>
<evidence type="ECO:0000256" key="5">
    <source>
        <dbReference type="ARBA" id="ARBA00022989"/>
    </source>
</evidence>
<feature type="transmembrane region" description="Helical" evidence="8">
    <location>
        <begin position="90"/>
        <end position="107"/>
    </location>
</feature>
<dbReference type="eggNOG" id="COG1368">
    <property type="taxonomic scope" value="Bacteria"/>
</dbReference>
<protein>
    <submittedName>
        <fullName evidence="10">Phosphoglycerol transferase, contains sulfatase domain</fullName>
    </submittedName>
</protein>
<evidence type="ECO:0000256" key="8">
    <source>
        <dbReference type="SAM" id="Phobius"/>
    </source>
</evidence>
<feature type="transmembrane region" description="Helical" evidence="8">
    <location>
        <begin position="188"/>
        <end position="209"/>
    </location>
</feature>
<dbReference type="STRING" id="1437605.AB656_03855"/>
<feature type="transmembrane region" description="Helical" evidence="8">
    <location>
        <begin position="230"/>
        <end position="255"/>
    </location>
</feature>
<dbReference type="GO" id="GO:0005886">
    <property type="term" value="C:plasma membrane"/>
    <property type="evidence" value="ECO:0007669"/>
    <property type="project" value="UniProtKB-SubCell"/>
</dbReference>
<dbReference type="InterPro" id="IPR050448">
    <property type="entry name" value="OpgB/LTA_synthase_biosynth"/>
</dbReference>
<dbReference type="InterPro" id="IPR000917">
    <property type="entry name" value="Sulfatase_N"/>
</dbReference>
<feature type="transmembrane region" description="Helical" evidence="8">
    <location>
        <begin position="113"/>
        <end position="131"/>
    </location>
</feature>
<dbReference type="AlphaFoldDB" id="A0A086Z1E7"/>
<evidence type="ECO:0000256" key="7">
    <source>
        <dbReference type="SAM" id="MobiDB-lite"/>
    </source>
</evidence>
<keyword evidence="4 8" id="KW-0812">Transmembrane</keyword>
<dbReference type="PANTHER" id="PTHR47371:SF3">
    <property type="entry name" value="PHOSPHOGLYCEROL TRANSFERASE I"/>
    <property type="match status" value="1"/>
</dbReference>
<reference evidence="10 11" key="1">
    <citation type="submission" date="2014-03" db="EMBL/GenBank/DDBJ databases">
        <title>Genomics of Bifidobacteria.</title>
        <authorList>
            <person name="Ventura M."/>
            <person name="Milani C."/>
            <person name="Lugli G.A."/>
        </authorList>
    </citation>
    <scope>NUCLEOTIDE SEQUENCE [LARGE SCALE GENOMIC DNA]</scope>
    <source>
        <strain evidence="10 11">DSM 22766</strain>
    </source>
</reference>
<evidence type="ECO:0000256" key="4">
    <source>
        <dbReference type="ARBA" id="ARBA00022692"/>
    </source>
</evidence>
<organism evidence="10 11">
    <name type="scientific">Bifidobacterium actinocoloniiforme DSM 22766</name>
    <dbReference type="NCBI Taxonomy" id="1437605"/>
    <lineage>
        <taxon>Bacteria</taxon>
        <taxon>Bacillati</taxon>
        <taxon>Actinomycetota</taxon>
        <taxon>Actinomycetes</taxon>
        <taxon>Bifidobacteriales</taxon>
        <taxon>Bifidobacteriaceae</taxon>
        <taxon>Bifidobacterium</taxon>
    </lineage>
</organism>
<feature type="region of interest" description="Disordered" evidence="7">
    <location>
        <begin position="725"/>
        <end position="769"/>
    </location>
</feature>
<keyword evidence="11" id="KW-1185">Reference proteome</keyword>
<feature type="transmembrane region" description="Helical" evidence="8">
    <location>
        <begin position="62"/>
        <end position="83"/>
    </location>
</feature>
<dbReference type="Proteomes" id="UP000029015">
    <property type="component" value="Unassembled WGS sequence"/>
</dbReference>
<evidence type="ECO:0000256" key="1">
    <source>
        <dbReference type="ARBA" id="ARBA00004651"/>
    </source>
</evidence>
<comment type="caution">
    <text evidence="10">The sequence shown here is derived from an EMBL/GenBank/DDBJ whole genome shotgun (WGS) entry which is preliminary data.</text>
</comment>
<dbReference type="InterPro" id="IPR017850">
    <property type="entry name" value="Alkaline_phosphatase_core_sf"/>
</dbReference>
<dbReference type="PANTHER" id="PTHR47371">
    <property type="entry name" value="LIPOTEICHOIC ACID SYNTHASE"/>
    <property type="match status" value="1"/>
</dbReference>
<feature type="domain" description="Sulfatase N-terminal" evidence="9">
    <location>
        <begin position="331"/>
        <end position="628"/>
    </location>
</feature>
<comment type="subcellular location">
    <subcellularLocation>
        <location evidence="1">Cell membrane</location>
        <topology evidence="1">Multi-pass membrane protein</topology>
    </subcellularLocation>
</comment>
<keyword evidence="6 8" id="KW-0472">Membrane</keyword>
<dbReference type="Gene3D" id="3.40.720.10">
    <property type="entry name" value="Alkaline Phosphatase, subunit A"/>
    <property type="match status" value="1"/>
</dbReference>
<comment type="pathway">
    <text evidence="2">Cell wall biogenesis; lipoteichoic acid biosynthesis.</text>
</comment>
<keyword evidence="3" id="KW-1003">Cell membrane</keyword>
<feature type="compositionally biased region" description="Low complexity" evidence="7">
    <location>
        <begin position="726"/>
        <end position="769"/>
    </location>
</feature>
<evidence type="ECO:0000259" key="9">
    <source>
        <dbReference type="Pfam" id="PF00884"/>
    </source>
</evidence>
<proteinExistence type="predicted"/>
<dbReference type="GO" id="GO:0016740">
    <property type="term" value="F:transferase activity"/>
    <property type="evidence" value="ECO:0007669"/>
    <property type="project" value="UniProtKB-KW"/>
</dbReference>